<feature type="region of interest" description="Disordered" evidence="3">
    <location>
        <begin position="485"/>
        <end position="549"/>
    </location>
</feature>
<keyword evidence="2" id="KW-0175">Coiled coil</keyword>
<feature type="domain" description="CCHC-type" evidence="4">
    <location>
        <begin position="858"/>
        <end position="874"/>
    </location>
</feature>
<dbReference type="InterPro" id="IPR028919">
    <property type="entry name" value="Viral_movement"/>
</dbReference>
<feature type="compositionally biased region" description="Polar residues" evidence="3">
    <location>
        <begin position="520"/>
        <end position="530"/>
    </location>
</feature>
<reference evidence="5 6" key="1">
    <citation type="journal article" date="2023" name="Plants (Basel)">
        <title>Bridging the Gap: Combining Genomics and Transcriptomics Approaches to Understand Stylosanthes scabra, an Orphan Legume from the Brazilian Caatinga.</title>
        <authorList>
            <person name="Ferreira-Neto J.R.C."/>
            <person name="da Silva M.D."/>
            <person name="Binneck E."/>
            <person name="de Melo N.F."/>
            <person name="da Silva R.H."/>
            <person name="de Melo A.L.T.M."/>
            <person name="Pandolfi V."/>
            <person name="Bustamante F.O."/>
            <person name="Brasileiro-Vidal A.C."/>
            <person name="Benko-Iseppon A.M."/>
        </authorList>
    </citation>
    <scope>NUCLEOTIDE SEQUENCE [LARGE SCALE GENOMIC DNA]</scope>
    <source>
        <tissue evidence="5">Leaves</tissue>
    </source>
</reference>
<dbReference type="PANTHER" id="PTHR48435">
    <property type="entry name" value="POLYPROTEIN"/>
    <property type="match status" value="1"/>
</dbReference>
<dbReference type="Pfam" id="PF00098">
    <property type="entry name" value="zf-CCHC"/>
    <property type="match status" value="1"/>
</dbReference>
<protein>
    <recommendedName>
        <fullName evidence="4">CCHC-type domain-containing protein</fullName>
    </recommendedName>
</protein>
<dbReference type="InterPro" id="IPR053098">
    <property type="entry name" value="Petuviruses_polyprotein"/>
</dbReference>
<dbReference type="SMART" id="SM00343">
    <property type="entry name" value="ZnF_C2HC"/>
    <property type="match status" value="1"/>
</dbReference>
<evidence type="ECO:0000259" key="4">
    <source>
        <dbReference type="PROSITE" id="PS50158"/>
    </source>
</evidence>
<dbReference type="InterPro" id="IPR001878">
    <property type="entry name" value="Znf_CCHC"/>
</dbReference>
<dbReference type="PANTHER" id="PTHR48435:SF1">
    <property type="entry name" value="POLYPROTEIN"/>
    <property type="match status" value="1"/>
</dbReference>
<feature type="compositionally biased region" description="Basic and acidic residues" evidence="3">
    <location>
        <begin position="510"/>
        <end position="519"/>
    </location>
</feature>
<feature type="non-terminal residue" evidence="5">
    <location>
        <position position="1"/>
    </location>
</feature>
<dbReference type="Gene3D" id="4.10.60.10">
    <property type="entry name" value="Zinc finger, CCHC-type"/>
    <property type="match status" value="1"/>
</dbReference>
<dbReference type="Pfam" id="PF01107">
    <property type="entry name" value="MP"/>
    <property type="match status" value="1"/>
</dbReference>
<keyword evidence="1" id="KW-0479">Metal-binding</keyword>
<feature type="region of interest" description="Disordered" evidence="3">
    <location>
        <begin position="275"/>
        <end position="321"/>
    </location>
</feature>
<keyword evidence="1" id="KW-0863">Zinc-finger</keyword>
<evidence type="ECO:0000313" key="5">
    <source>
        <dbReference type="EMBL" id="MED6129145.1"/>
    </source>
</evidence>
<evidence type="ECO:0000256" key="2">
    <source>
        <dbReference type="SAM" id="Coils"/>
    </source>
</evidence>
<feature type="region of interest" description="Disordered" evidence="3">
    <location>
        <begin position="562"/>
        <end position="600"/>
    </location>
</feature>
<evidence type="ECO:0000256" key="3">
    <source>
        <dbReference type="SAM" id="MobiDB-lite"/>
    </source>
</evidence>
<feature type="compositionally biased region" description="Low complexity" evidence="3">
    <location>
        <begin position="586"/>
        <end position="597"/>
    </location>
</feature>
<sequence>LSLEKLPSSVKKTLSDKIDNLVEITHVPEDIKIPDLQKPLINPYTFYHRQKRSAITNIRHLITRNSSPPVKEIVQSSSLQQCGLQATTSEQYVTIEIPQDLIREYLSQNYTHLHLGAVRLILTLHGRKGLPITAKIALLDTTFKDYQNALIGALVTTLTNGSVILTISPDFTMRLTDPTLSQRIKIQVQLIGATQDAAAEQATLHHQVLYRVQDHALDLKLPNSTGDALLMFHDKNHGPAIVNIPRMITTEELSSIVPLEWITNYEKAFPQQIPDVHTTAPPRITRTSDGTVTTPDPPDEPEYKPKFSLKRRSRKSYQDYSTTKPQVVPCIATLGSYDHDFPPLQVSADDTRVTRRPYVTPPQGVSPHGYQAVTPQEEVLNWHTDNALNQNKVLNRIDHRLGTLEEKVDEASTQMSHLQVHIKELRDRLAAQAIQLDHDLKKYVHEQYFGPDFYKKNQELIKIKAQLKQIEDDQARKMRTQTLTIDPLPRSPWKPEFREFFPGDSSGTQKGEKEEKASDRTINFIAQNDGTSEEDSSTDYSEETSEEDHIADISAIAMVNPAGEDSDEGHVTEDEDHGQPRQTTPSLQSPDSSSSKSGNIYFTFDDIDPDKYRQRLNDFGAWIDTRMIIPGMTLPQVHTEFITRMTGNLREWMNGFSEYERMGLVNGTSENLLGHIHKEFLGDITIIQKRNSQEYYEMKCCSLNRRDLKIHYKKMISKYYSLGGNTNPPLKHVFVASLPDELQPEMQRMMVALRKEVPTTSIGEIYQIALAALDKLCETQNMFKQLQKRSQKLKGACNKSYLQIKCKDNDSCDCSNKKKHHYRKSNQPFQSKSNFFRRNKGKRRYFKRRNFRSKKTNKCFLCGQTGHFAKNCPKKKSKREVKMLQSLQDAISLQDDDDFEDILEEQSQKDEDTQYVLHMSDSDTCSDQTDDEEEYRPIHAVTTILPQKWITQEEMGHLGSIGLKQIDNTP</sequence>
<organism evidence="5 6">
    <name type="scientific">Stylosanthes scabra</name>
    <dbReference type="NCBI Taxonomy" id="79078"/>
    <lineage>
        <taxon>Eukaryota</taxon>
        <taxon>Viridiplantae</taxon>
        <taxon>Streptophyta</taxon>
        <taxon>Embryophyta</taxon>
        <taxon>Tracheophyta</taxon>
        <taxon>Spermatophyta</taxon>
        <taxon>Magnoliopsida</taxon>
        <taxon>eudicotyledons</taxon>
        <taxon>Gunneridae</taxon>
        <taxon>Pentapetalae</taxon>
        <taxon>rosids</taxon>
        <taxon>fabids</taxon>
        <taxon>Fabales</taxon>
        <taxon>Fabaceae</taxon>
        <taxon>Papilionoideae</taxon>
        <taxon>50 kb inversion clade</taxon>
        <taxon>dalbergioids sensu lato</taxon>
        <taxon>Dalbergieae</taxon>
        <taxon>Pterocarpus clade</taxon>
        <taxon>Stylosanthes</taxon>
    </lineage>
</organism>
<name>A0ABU6RYH5_9FABA</name>
<accession>A0ABU6RYH5</accession>
<comment type="caution">
    <text evidence="5">The sequence shown here is derived from an EMBL/GenBank/DDBJ whole genome shotgun (WGS) entry which is preliminary data.</text>
</comment>
<feature type="coiled-coil region" evidence="2">
    <location>
        <begin position="394"/>
        <end position="428"/>
    </location>
</feature>
<keyword evidence="1" id="KW-0862">Zinc</keyword>
<proteinExistence type="predicted"/>
<dbReference type="InterPro" id="IPR036875">
    <property type="entry name" value="Znf_CCHC_sf"/>
</dbReference>
<dbReference type="PROSITE" id="PS50158">
    <property type="entry name" value="ZF_CCHC"/>
    <property type="match status" value="1"/>
</dbReference>
<evidence type="ECO:0000256" key="1">
    <source>
        <dbReference type="PROSITE-ProRule" id="PRU00047"/>
    </source>
</evidence>
<dbReference type="SUPFAM" id="SSF57756">
    <property type="entry name" value="Retrovirus zinc finger-like domains"/>
    <property type="match status" value="1"/>
</dbReference>
<keyword evidence="6" id="KW-1185">Reference proteome</keyword>
<dbReference type="Proteomes" id="UP001341840">
    <property type="component" value="Unassembled WGS sequence"/>
</dbReference>
<feature type="compositionally biased region" description="Acidic residues" evidence="3">
    <location>
        <begin position="531"/>
        <end position="546"/>
    </location>
</feature>
<dbReference type="EMBL" id="JASCZI010033972">
    <property type="protein sequence ID" value="MED6129145.1"/>
    <property type="molecule type" value="Genomic_DNA"/>
</dbReference>
<gene>
    <name evidence="5" type="ORF">PIB30_105065</name>
</gene>
<evidence type="ECO:0000313" key="6">
    <source>
        <dbReference type="Proteomes" id="UP001341840"/>
    </source>
</evidence>
<feature type="non-terminal residue" evidence="5">
    <location>
        <position position="970"/>
    </location>
</feature>